<sequence>MPNYIQEYAKKNNLTVAQVEQLYKVEKDLAQKLRNSTKAERKYLYSHVYDELFQKIPFHPQLINTDPEANLQWSHSRMRLIREFLPPEATFLEVGSGDCCLALEVAKLVRKVYAVDVSNEITKNISFPPNMELVISDGVNIPVSNSSIDVVYSDQLMEHLHPEDAIEQLQNIYKALTPGGVYICHTPNRLSGPHDISGCYDETATGFHLQEYLITDLYNLFKKVGFSQMSYYKSTENLQIKLPLTPATIKIIELSEHTLLKLPYSLRRKIARSSIIFRGISLVAVKPIT</sequence>
<keyword evidence="2" id="KW-0808">Transferase</keyword>
<feature type="domain" description="Methyltransferase type 11" evidence="1">
    <location>
        <begin position="92"/>
        <end position="184"/>
    </location>
</feature>
<dbReference type="RefSeq" id="WP_073547652.1">
    <property type="nucleotide sequence ID" value="NZ_CAWMVK010000001.1"/>
</dbReference>
<dbReference type="InterPro" id="IPR029063">
    <property type="entry name" value="SAM-dependent_MTases_sf"/>
</dbReference>
<dbReference type="Gene3D" id="3.40.50.150">
    <property type="entry name" value="Vaccinia Virus protein VP39"/>
    <property type="match status" value="1"/>
</dbReference>
<gene>
    <name evidence="2" type="ORF">NIES1031_00760</name>
</gene>
<dbReference type="EMBL" id="MRCC01000001">
    <property type="protein sequence ID" value="OKH29164.1"/>
    <property type="molecule type" value="Genomic_DNA"/>
</dbReference>
<organism evidence="2 3">
    <name type="scientific">Chroogloeocystis siderophila 5.2 s.c.1</name>
    <dbReference type="NCBI Taxonomy" id="247279"/>
    <lineage>
        <taxon>Bacteria</taxon>
        <taxon>Bacillati</taxon>
        <taxon>Cyanobacteriota</taxon>
        <taxon>Cyanophyceae</taxon>
        <taxon>Oscillatoriophycideae</taxon>
        <taxon>Chroococcales</taxon>
        <taxon>Chroococcaceae</taxon>
        <taxon>Chroogloeocystis</taxon>
    </lineage>
</organism>
<protein>
    <submittedName>
        <fullName evidence="2">SAM-dependent methyltransferase</fullName>
    </submittedName>
</protein>
<evidence type="ECO:0000259" key="1">
    <source>
        <dbReference type="Pfam" id="PF08241"/>
    </source>
</evidence>
<dbReference type="OrthoDB" id="9071885at2"/>
<name>A0A1U7HZV1_9CHRO</name>
<dbReference type="Pfam" id="PF08241">
    <property type="entry name" value="Methyltransf_11"/>
    <property type="match status" value="1"/>
</dbReference>
<dbReference type="Proteomes" id="UP000185984">
    <property type="component" value="Unassembled WGS sequence"/>
</dbReference>
<dbReference type="AlphaFoldDB" id="A0A1U7HZV1"/>
<dbReference type="GO" id="GO:0008757">
    <property type="term" value="F:S-adenosylmethionine-dependent methyltransferase activity"/>
    <property type="evidence" value="ECO:0007669"/>
    <property type="project" value="InterPro"/>
</dbReference>
<dbReference type="STRING" id="247279.NIES1031_00760"/>
<accession>A0A1U7HZV1</accession>
<dbReference type="GO" id="GO:0032259">
    <property type="term" value="P:methylation"/>
    <property type="evidence" value="ECO:0007669"/>
    <property type="project" value="UniProtKB-KW"/>
</dbReference>
<comment type="caution">
    <text evidence="2">The sequence shown here is derived from an EMBL/GenBank/DDBJ whole genome shotgun (WGS) entry which is preliminary data.</text>
</comment>
<dbReference type="SUPFAM" id="SSF53335">
    <property type="entry name" value="S-adenosyl-L-methionine-dependent methyltransferases"/>
    <property type="match status" value="1"/>
</dbReference>
<evidence type="ECO:0000313" key="3">
    <source>
        <dbReference type="Proteomes" id="UP000185984"/>
    </source>
</evidence>
<keyword evidence="3" id="KW-1185">Reference proteome</keyword>
<reference evidence="2 3" key="1">
    <citation type="submission" date="2016-11" db="EMBL/GenBank/DDBJ databases">
        <title>Draft Genome Sequences of Nine Cyanobacterial Strains from Diverse Habitats.</title>
        <authorList>
            <person name="Zhu T."/>
            <person name="Hou S."/>
            <person name="Lu X."/>
            <person name="Hess W.R."/>
        </authorList>
    </citation>
    <scope>NUCLEOTIDE SEQUENCE [LARGE SCALE GENOMIC DNA]</scope>
    <source>
        <strain evidence="2 3">5.2 s.c.1</strain>
    </source>
</reference>
<proteinExistence type="predicted"/>
<dbReference type="InterPro" id="IPR013216">
    <property type="entry name" value="Methyltransf_11"/>
</dbReference>
<dbReference type="PANTHER" id="PTHR43861">
    <property type="entry name" value="TRANS-ACONITATE 2-METHYLTRANSFERASE-RELATED"/>
    <property type="match status" value="1"/>
</dbReference>
<evidence type="ECO:0000313" key="2">
    <source>
        <dbReference type="EMBL" id="OKH29164.1"/>
    </source>
</evidence>
<keyword evidence="2" id="KW-0489">Methyltransferase</keyword>